<reference evidence="2" key="2">
    <citation type="submission" date="2019-10" db="EMBL/GenBank/DDBJ databases">
        <title>Conservation and host-specific expression of non-tandemly repeated heterogenous ribosome RNA gene in arbuscular mycorrhizal fungi.</title>
        <authorList>
            <person name="Maeda T."/>
            <person name="Kobayashi Y."/>
            <person name="Nakagawa T."/>
            <person name="Ezawa T."/>
            <person name="Yamaguchi K."/>
            <person name="Bino T."/>
            <person name="Nishimoto Y."/>
            <person name="Shigenobu S."/>
            <person name="Kawaguchi M."/>
        </authorList>
    </citation>
    <scope>NUCLEOTIDE SEQUENCE</scope>
    <source>
        <strain evidence="2">HR1</strain>
    </source>
</reference>
<name>A0A2Z6Q166_9GLOM</name>
<accession>A0A2Z6Q166</accession>
<organism evidence="1 3">
    <name type="scientific">Rhizophagus clarus</name>
    <dbReference type="NCBI Taxonomy" id="94130"/>
    <lineage>
        <taxon>Eukaryota</taxon>
        <taxon>Fungi</taxon>
        <taxon>Fungi incertae sedis</taxon>
        <taxon>Mucoromycota</taxon>
        <taxon>Glomeromycotina</taxon>
        <taxon>Glomeromycetes</taxon>
        <taxon>Glomerales</taxon>
        <taxon>Glomeraceae</taxon>
        <taxon>Rhizophagus</taxon>
    </lineage>
</organism>
<reference evidence="1 3" key="1">
    <citation type="submission" date="2017-11" db="EMBL/GenBank/DDBJ databases">
        <title>The genome of Rhizophagus clarus HR1 reveals common genetic basis of auxotrophy among arbuscular mycorrhizal fungi.</title>
        <authorList>
            <person name="Kobayashi Y."/>
        </authorList>
    </citation>
    <scope>NUCLEOTIDE SEQUENCE [LARGE SCALE GENOMIC DNA]</scope>
    <source>
        <strain evidence="1 3">HR1</strain>
    </source>
</reference>
<sequence length="390" mass="45254">MPCQLPADCLDEIFEYLYLEEDRFTSLYKCLFVNHLWCEVSIKILWRNIWSLKHNFYVLKESTKLINILTACLPKESKDLLRENEIFILSPLSLSNDESTKDLSRMNGVYITTPTSKQPLFNYISFCKVLSIGKVDMMIKKFFQNQSSINSNHHKADLVTREILKMFMDRITSLKKLSYRTCVIDHRKNITFTNFPGSRECLTDLSELSSDSDIHSEFFYQLSQICHNIQSINIIFEKSISHGLKKLIISQNNLKYLSLCQNHNSIGWTDIIPSLTKHSNTLIRLKISGNDSGPFSFISKFTNLRELILSTNYDNTFKGFNELQYVTFTYLHTLEFHHGCPKVDILIKLLENNGKSLKKFVADIPDKYNNDILNNAIIKFCPNFKTNISG</sequence>
<evidence type="ECO:0000313" key="3">
    <source>
        <dbReference type="Proteomes" id="UP000247702"/>
    </source>
</evidence>
<dbReference type="SUPFAM" id="SSF52047">
    <property type="entry name" value="RNI-like"/>
    <property type="match status" value="1"/>
</dbReference>
<protein>
    <recommendedName>
        <fullName evidence="4">F-box domain-containing protein</fullName>
    </recommendedName>
</protein>
<dbReference type="EMBL" id="BLAL01000013">
    <property type="protein sequence ID" value="GES75194.1"/>
    <property type="molecule type" value="Genomic_DNA"/>
</dbReference>
<evidence type="ECO:0000313" key="2">
    <source>
        <dbReference type="EMBL" id="GES75194.1"/>
    </source>
</evidence>
<evidence type="ECO:0000313" key="1">
    <source>
        <dbReference type="EMBL" id="GBB83135.1"/>
    </source>
</evidence>
<dbReference type="Proteomes" id="UP000615446">
    <property type="component" value="Unassembled WGS sequence"/>
</dbReference>
<dbReference type="EMBL" id="BEXD01000001">
    <property type="protein sequence ID" value="GBB83135.1"/>
    <property type="molecule type" value="Genomic_DNA"/>
</dbReference>
<evidence type="ECO:0008006" key="4">
    <source>
        <dbReference type="Google" id="ProtNLM"/>
    </source>
</evidence>
<comment type="caution">
    <text evidence="1">The sequence shown here is derived from an EMBL/GenBank/DDBJ whole genome shotgun (WGS) entry which is preliminary data.</text>
</comment>
<dbReference type="Gene3D" id="3.80.10.10">
    <property type="entry name" value="Ribonuclease Inhibitor"/>
    <property type="match status" value="1"/>
</dbReference>
<proteinExistence type="predicted"/>
<dbReference type="Proteomes" id="UP000247702">
    <property type="component" value="Unassembled WGS sequence"/>
</dbReference>
<gene>
    <name evidence="2" type="ORF">RCL2_000264500</name>
    <name evidence="1" type="ORF">RclHR1_00010017</name>
</gene>
<keyword evidence="3" id="KW-1185">Reference proteome</keyword>
<dbReference type="InterPro" id="IPR032675">
    <property type="entry name" value="LRR_dom_sf"/>
</dbReference>
<dbReference type="AlphaFoldDB" id="A0A2Z6Q166"/>
<dbReference type="OrthoDB" id="2343567at2759"/>